<protein>
    <recommendedName>
        <fullName evidence="3">S-locus receptor kinase C-terminal domain-containing protein</fullName>
    </recommendedName>
</protein>
<evidence type="ECO:0000313" key="2">
    <source>
        <dbReference type="Proteomes" id="UP001457282"/>
    </source>
</evidence>
<comment type="caution">
    <text evidence="1">The sequence shown here is derived from an EMBL/GenBank/DDBJ whole genome shotgun (WGS) entry which is preliminary data.</text>
</comment>
<organism evidence="1 2">
    <name type="scientific">Rubus argutus</name>
    <name type="common">Southern blackberry</name>
    <dbReference type="NCBI Taxonomy" id="59490"/>
    <lineage>
        <taxon>Eukaryota</taxon>
        <taxon>Viridiplantae</taxon>
        <taxon>Streptophyta</taxon>
        <taxon>Embryophyta</taxon>
        <taxon>Tracheophyta</taxon>
        <taxon>Spermatophyta</taxon>
        <taxon>Magnoliopsida</taxon>
        <taxon>eudicotyledons</taxon>
        <taxon>Gunneridae</taxon>
        <taxon>Pentapetalae</taxon>
        <taxon>rosids</taxon>
        <taxon>fabids</taxon>
        <taxon>Rosales</taxon>
        <taxon>Rosaceae</taxon>
        <taxon>Rosoideae</taxon>
        <taxon>Rosoideae incertae sedis</taxon>
        <taxon>Rubus</taxon>
    </lineage>
</organism>
<dbReference type="Proteomes" id="UP001457282">
    <property type="component" value="Unassembled WGS sequence"/>
</dbReference>
<dbReference type="PANTHER" id="PTHR27006">
    <property type="entry name" value="PROMASTIGOTE SURFACE ANTIGEN PROTEIN PSA"/>
    <property type="match status" value="1"/>
</dbReference>
<evidence type="ECO:0008006" key="3">
    <source>
        <dbReference type="Google" id="ProtNLM"/>
    </source>
</evidence>
<gene>
    <name evidence="1" type="ORF">M0R45_000259</name>
</gene>
<name>A0AAW1VL87_RUBAR</name>
<keyword evidence="2" id="KW-1185">Reference proteome</keyword>
<dbReference type="PANTHER" id="PTHR27006:SF606">
    <property type="entry name" value="INTERLEUKIN-1 RECEPTOR-ASSOCIATED KINASE 4"/>
    <property type="match status" value="1"/>
</dbReference>
<dbReference type="Gene3D" id="1.10.510.10">
    <property type="entry name" value="Transferase(Phosphotransferase) domain 1"/>
    <property type="match status" value="1"/>
</dbReference>
<sequence>MVAWTLWKDGKGSDFVEPWLMECCPKAEVLKCLQIALLCVQEDVEERPTMSAVIIVLLATGTVDSIGLPEPRKLAKFAIDRVAQID</sequence>
<proteinExistence type="predicted"/>
<dbReference type="AlphaFoldDB" id="A0AAW1VL87"/>
<accession>A0AAW1VL87</accession>
<reference evidence="1 2" key="1">
    <citation type="journal article" date="2023" name="G3 (Bethesda)">
        <title>A chromosome-length genome assembly and annotation of blackberry (Rubus argutus, cv. 'Hillquist').</title>
        <authorList>
            <person name="Bruna T."/>
            <person name="Aryal R."/>
            <person name="Dudchenko O."/>
            <person name="Sargent D.J."/>
            <person name="Mead D."/>
            <person name="Buti M."/>
            <person name="Cavallini A."/>
            <person name="Hytonen T."/>
            <person name="Andres J."/>
            <person name="Pham M."/>
            <person name="Weisz D."/>
            <person name="Mascagni F."/>
            <person name="Usai G."/>
            <person name="Natali L."/>
            <person name="Bassil N."/>
            <person name="Fernandez G.E."/>
            <person name="Lomsadze A."/>
            <person name="Armour M."/>
            <person name="Olukolu B."/>
            <person name="Poorten T."/>
            <person name="Britton C."/>
            <person name="Davik J."/>
            <person name="Ashrafi H."/>
            <person name="Aiden E.L."/>
            <person name="Borodovsky M."/>
            <person name="Worthington M."/>
        </authorList>
    </citation>
    <scope>NUCLEOTIDE SEQUENCE [LARGE SCALE GENOMIC DNA]</scope>
    <source>
        <strain evidence="1">PI 553951</strain>
    </source>
</reference>
<evidence type="ECO:0000313" key="1">
    <source>
        <dbReference type="EMBL" id="KAK9905357.1"/>
    </source>
</evidence>
<dbReference type="EMBL" id="JBEDUW010000145">
    <property type="protein sequence ID" value="KAK9905357.1"/>
    <property type="molecule type" value="Genomic_DNA"/>
</dbReference>